<dbReference type="Proteomes" id="UP000271339">
    <property type="component" value="Unassembled WGS sequence"/>
</dbReference>
<name>A0A3L9Z481_9FLAO</name>
<dbReference type="OrthoDB" id="4827574at2"/>
<protein>
    <submittedName>
        <fullName evidence="2">Uncharacterized protein DUF4253</fullName>
    </submittedName>
</protein>
<dbReference type="PROSITE" id="PS51257">
    <property type="entry name" value="PROKAR_LIPOPROTEIN"/>
    <property type="match status" value="1"/>
</dbReference>
<organism evidence="2 3">
    <name type="scientific">Ulvibacter antarcticus</name>
    <dbReference type="NCBI Taxonomy" id="442714"/>
    <lineage>
        <taxon>Bacteria</taxon>
        <taxon>Pseudomonadati</taxon>
        <taxon>Bacteroidota</taxon>
        <taxon>Flavobacteriia</taxon>
        <taxon>Flavobacteriales</taxon>
        <taxon>Flavobacteriaceae</taxon>
        <taxon>Ulvibacter</taxon>
    </lineage>
</organism>
<evidence type="ECO:0000313" key="3">
    <source>
        <dbReference type="Proteomes" id="UP000271339"/>
    </source>
</evidence>
<dbReference type="InterPro" id="IPR025349">
    <property type="entry name" value="DUF4253"/>
</dbReference>
<proteinExistence type="predicted"/>
<accession>A0A3L9Z481</accession>
<comment type="caution">
    <text evidence="2">The sequence shown here is derived from an EMBL/GenBank/DDBJ whole genome shotgun (WGS) entry which is preliminary data.</text>
</comment>
<keyword evidence="3" id="KW-1185">Reference proteome</keyword>
<reference evidence="2 3" key="1">
    <citation type="submission" date="2018-10" db="EMBL/GenBank/DDBJ databases">
        <title>Genomic Encyclopedia of Archaeal and Bacterial Type Strains, Phase II (KMG-II): from individual species to whole genera.</title>
        <authorList>
            <person name="Goeker M."/>
        </authorList>
    </citation>
    <scope>NUCLEOTIDE SEQUENCE [LARGE SCALE GENOMIC DNA]</scope>
    <source>
        <strain evidence="2 3">DSM 23424</strain>
    </source>
</reference>
<dbReference type="EMBL" id="REFC01000001">
    <property type="protein sequence ID" value="RMA67701.1"/>
    <property type="molecule type" value="Genomic_DNA"/>
</dbReference>
<feature type="domain" description="DUF4253" evidence="1">
    <location>
        <begin position="122"/>
        <end position="224"/>
    </location>
</feature>
<dbReference type="Pfam" id="PF14062">
    <property type="entry name" value="DUF4253"/>
    <property type="match status" value="1"/>
</dbReference>
<dbReference type="AlphaFoldDB" id="A0A3L9Z481"/>
<sequence>MKQLIYGLLLFALISCGQNLANFSKSELLLFNNIEFEKEILSDLKKSTNAEFFQLEISEPGYVIDENGKKSKTGIEKLNGISFTTSENQAYEIIMKNRVELKSKGYQLFLSESGYESPSTVSVIKSLDKFDILRIQKTDGINFDIENKDVIEKLKVWDETYGIEILGADYDWVDLTFSKDIADVKAFAEEVYDFCPDSADQGVGEISELERIIKEEKRLLLWWD</sequence>
<dbReference type="RefSeq" id="WP_121905668.1">
    <property type="nucleotide sequence ID" value="NZ_REFC01000001.1"/>
</dbReference>
<evidence type="ECO:0000313" key="2">
    <source>
        <dbReference type="EMBL" id="RMA67701.1"/>
    </source>
</evidence>
<gene>
    <name evidence="2" type="ORF">BXY75_0011</name>
</gene>
<evidence type="ECO:0000259" key="1">
    <source>
        <dbReference type="Pfam" id="PF14062"/>
    </source>
</evidence>